<evidence type="ECO:0000313" key="1">
    <source>
        <dbReference type="EMBL" id="QZE14560.1"/>
    </source>
</evidence>
<organism evidence="1 2">
    <name type="scientific">Halosquirtibacter laminarini</name>
    <dbReference type="NCBI Taxonomy" id="3374600"/>
    <lineage>
        <taxon>Bacteria</taxon>
        <taxon>Pseudomonadati</taxon>
        <taxon>Bacteroidota</taxon>
        <taxon>Bacteroidia</taxon>
        <taxon>Marinilabiliales</taxon>
        <taxon>Prolixibacteraceae</taxon>
        <taxon>Halosquirtibacter</taxon>
    </lineage>
</organism>
<dbReference type="EMBL" id="CP081303">
    <property type="protein sequence ID" value="QZE14560.1"/>
    <property type="molecule type" value="Genomic_DNA"/>
</dbReference>
<sequence length="591" mass="67016">MQKVTRTFDILDRLKNEFPEKAMLTGKNGKNWYSYTTTEYINKVNYLSASLLKIGINKQDKVVTICNNRPEWNILDMALAQVGAVHVPLYPNLSSEEYQFLLSHSDCRMVIFGNQPLYNRAKEAIPNTTQEIEFIYSIDPIEGIDNLQILIDRGQEIYPSLKNRIEEIKESISEDDMFTIIYTSGTTGTSKGVMVPHRAMVTNAIESSTCQPLNHNHKTISFLPLNHVYERMLNYHMQYKGLEICYARNIGTVTTDLQELHADIFSTVPRFLEKVYDAVMSKRKNLTGAKAKIFDWAIKVGEEFEYDKLNNPIYKLKLNIARKLVFSKWAAALGGNIKVVISGGAALQPRLARIFSAVGISVQEGYGLSETGPVIAVNKFEIENRMIGTVGPVLDGVSCKIAEDGEILCKGPNLMLGYYKDPQYTDEVVDKDGWFHTGDIGVLVDNKFLKITDRKKSIFKLSSGKYIAPQVIENRLKESPYIEQLMIVGEQEKFVAAVVSPNLDQLADWAKNNHIQFEEKEALVLHPDVIKMINKEISSFNKRMSPHEHIKKSFITADQWSSETNELSATLKLKRDIIAEKYKIVIAKMFG</sequence>
<evidence type="ECO:0000313" key="2">
    <source>
        <dbReference type="Proteomes" id="UP000826212"/>
    </source>
</evidence>
<name>A0AC61NG07_9BACT</name>
<keyword evidence="2" id="KW-1185">Reference proteome</keyword>
<accession>A0AC61NG07</accession>
<dbReference type="Proteomes" id="UP000826212">
    <property type="component" value="Chromosome"/>
</dbReference>
<proteinExistence type="predicted"/>
<reference evidence="1" key="1">
    <citation type="submission" date="2021-08" db="EMBL/GenBank/DDBJ databases">
        <title>Novel anaerobic bacterium isolated from sea squirt in East Sea, Republic of Korea.</title>
        <authorList>
            <person name="Nguyen T.H."/>
            <person name="Li Z."/>
            <person name="Lee Y.-J."/>
            <person name="Ko J."/>
            <person name="Kim S.-G."/>
        </authorList>
    </citation>
    <scope>NUCLEOTIDE SEQUENCE</scope>
    <source>
        <strain evidence="1">KCTC 25031</strain>
    </source>
</reference>
<gene>
    <name evidence="1" type="ORF">K4L44_01425</name>
</gene>
<protein>
    <submittedName>
        <fullName evidence="1">Long-chain fatty acid--CoA ligase</fullName>
    </submittedName>
</protein>
<keyword evidence="1" id="KW-0436">Ligase</keyword>